<dbReference type="AlphaFoldDB" id="A0A915I0A6"/>
<sequence length="86" mass="9735">MQIGRFCHYKTTNGTTPFSANCQAYPPMSFYEDFRDVPPDHYPNIIDDNITSSSLLTADEAVGRVSMQISVDRNCVDFGYFLATLR</sequence>
<keyword evidence="1" id="KW-1185">Reference proteome</keyword>
<dbReference type="WBParaSite" id="nRc.2.0.1.t07537-RA">
    <property type="protein sequence ID" value="nRc.2.0.1.t07537-RA"/>
    <property type="gene ID" value="nRc.2.0.1.g07537"/>
</dbReference>
<protein>
    <submittedName>
        <fullName evidence="2">Uncharacterized protein</fullName>
    </submittedName>
</protein>
<proteinExistence type="predicted"/>
<name>A0A915I0A6_ROMCU</name>
<dbReference type="Proteomes" id="UP000887565">
    <property type="component" value="Unplaced"/>
</dbReference>
<organism evidence="1 2">
    <name type="scientific">Romanomermis culicivorax</name>
    <name type="common">Nematode worm</name>
    <dbReference type="NCBI Taxonomy" id="13658"/>
    <lineage>
        <taxon>Eukaryota</taxon>
        <taxon>Metazoa</taxon>
        <taxon>Ecdysozoa</taxon>
        <taxon>Nematoda</taxon>
        <taxon>Enoplea</taxon>
        <taxon>Dorylaimia</taxon>
        <taxon>Mermithida</taxon>
        <taxon>Mermithoidea</taxon>
        <taxon>Mermithidae</taxon>
        <taxon>Romanomermis</taxon>
    </lineage>
</organism>
<evidence type="ECO:0000313" key="2">
    <source>
        <dbReference type="WBParaSite" id="nRc.2.0.1.t07537-RA"/>
    </source>
</evidence>
<reference evidence="2" key="1">
    <citation type="submission" date="2022-11" db="UniProtKB">
        <authorList>
            <consortium name="WormBaseParasite"/>
        </authorList>
    </citation>
    <scope>IDENTIFICATION</scope>
</reference>
<evidence type="ECO:0000313" key="1">
    <source>
        <dbReference type="Proteomes" id="UP000887565"/>
    </source>
</evidence>
<accession>A0A915I0A6</accession>